<comment type="subcellular location">
    <subcellularLocation>
        <location evidence="1">Cell membrane</location>
        <topology evidence="1">Multi-pass membrane protein</topology>
    </subcellularLocation>
</comment>
<evidence type="ECO:0000313" key="10">
    <source>
        <dbReference type="EMBL" id="MEA5259930.1"/>
    </source>
</evidence>
<comment type="caution">
    <text evidence="10">The sequence shown here is derived from an EMBL/GenBank/DDBJ whole genome shotgun (WGS) entry which is preliminary data.</text>
</comment>
<dbReference type="Proteomes" id="UP001304671">
    <property type="component" value="Unassembled WGS sequence"/>
</dbReference>
<evidence type="ECO:0000256" key="1">
    <source>
        <dbReference type="ARBA" id="ARBA00004651"/>
    </source>
</evidence>
<dbReference type="Gene3D" id="1.20.1560.10">
    <property type="entry name" value="ABC transporter type 1, transmembrane domain"/>
    <property type="match status" value="1"/>
</dbReference>
<protein>
    <submittedName>
        <fullName evidence="10">ABC transporter transmembrane domain-containing protein</fullName>
    </submittedName>
</protein>
<dbReference type="Pfam" id="PF00664">
    <property type="entry name" value="ABC_membrane"/>
    <property type="match status" value="1"/>
</dbReference>
<dbReference type="InterPro" id="IPR036640">
    <property type="entry name" value="ABC1_TM_sf"/>
</dbReference>
<dbReference type="InterPro" id="IPR003593">
    <property type="entry name" value="AAA+_ATPase"/>
</dbReference>
<accession>A0ABU5QTA2</accession>
<dbReference type="PANTHER" id="PTHR43394">
    <property type="entry name" value="ATP-DEPENDENT PERMEASE MDL1, MITOCHONDRIAL"/>
    <property type="match status" value="1"/>
</dbReference>
<keyword evidence="6 7" id="KW-0472">Membrane</keyword>
<dbReference type="InterPro" id="IPR039421">
    <property type="entry name" value="Type_1_exporter"/>
</dbReference>
<keyword evidence="2 7" id="KW-0812">Transmembrane</keyword>
<feature type="domain" description="ABC transporter" evidence="8">
    <location>
        <begin position="396"/>
        <end position="632"/>
    </location>
</feature>
<reference evidence="10 11" key="1">
    <citation type="submission" date="2023-12" db="EMBL/GenBank/DDBJ databases">
        <title>Novel species of the genus Arcicella isolated from rivers.</title>
        <authorList>
            <person name="Lu H."/>
        </authorList>
    </citation>
    <scope>NUCLEOTIDE SEQUENCE [LARGE SCALE GENOMIC DNA]</scope>
    <source>
        <strain evidence="10 11">LMG 21963</strain>
    </source>
</reference>
<evidence type="ECO:0000256" key="5">
    <source>
        <dbReference type="ARBA" id="ARBA00022989"/>
    </source>
</evidence>
<evidence type="ECO:0000256" key="2">
    <source>
        <dbReference type="ARBA" id="ARBA00022692"/>
    </source>
</evidence>
<evidence type="ECO:0000256" key="6">
    <source>
        <dbReference type="ARBA" id="ARBA00023136"/>
    </source>
</evidence>
<dbReference type="Pfam" id="PF00005">
    <property type="entry name" value="ABC_tran"/>
    <property type="match status" value="1"/>
</dbReference>
<dbReference type="SMART" id="SM00382">
    <property type="entry name" value="AAA"/>
    <property type="match status" value="1"/>
</dbReference>
<keyword evidence="4" id="KW-0067">ATP-binding</keyword>
<evidence type="ECO:0000259" key="9">
    <source>
        <dbReference type="PROSITE" id="PS50929"/>
    </source>
</evidence>
<feature type="transmembrane region" description="Helical" evidence="7">
    <location>
        <begin position="107"/>
        <end position="128"/>
    </location>
</feature>
<keyword evidence="3" id="KW-0547">Nucleotide-binding</keyword>
<evidence type="ECO:0000313" key="11">
    <source>
        <dbReference type="Proteomes" id="UP001304671"/>
    </source>
</evidence>
<evidence type="ECO:0000256" key="7">
    <source>
        <dbReference type="SAM" id="Phobius"/>
    </source>
</evidence>
<dbReference type="CDD" id="cd18576">
    <property type="entry name" value="ABC_6TM_bac_exporter_ABCB8_10_like"/>
    <property type="match status" value="1"/>
</dbReference>
<dbReference type="PROSITE" id="PS50893">
    <property type="entry name" value="ABC_TRANSPORTER_2"/>
    <property type="match status" value="1"/>
</dbReference>
<dbReference type="SUPFAM" id="SSF90123">
    <property type="entry name" value="ABC transporter transmembrane region"/>
    <property type="match status" value="1"/>
</dbReference>
<dbReference type="PANTHER" id="PTHR43394:SF1">
    <property type="entry name" value="ATP-BINDING CASSETTE SUB-FAMILY B MEMBER 10, MITOCHONDRIAL"/>
    <property type="match status" value="1"/>
</dbReference>
<keyword evidence="5 7" id="KW-1133">Transmembrane helix</keyword>
<sequence length="642" mass="71116">MAKRSSNFGAEVSPEDKKKVSKEGFQKALKIFRFTLPYKGTFLIGFIFLVLSQITTMSIPLLMGQMVGSIVSPDKLPDAASGMSSGMMTDKLQHVFHEAPKFTLNEVTLFFIGLLILQSVFSFFRVYTFTRVSEQSMRDLRNALYSKIITLPVPFFEKNRVGELMSRITTDIGQLQDILSITLAELFRQVFTLVGGIVLISYLSSKLTLFMLLTFPFLVIAAIVFGRFIRKNSKKVQDELAATNIIVEETLQSINVVKAFTNESLEAHRYGLSVQKVVDYALKAATFRGGFISFIIFVLFGGVVGVVWYGGNLVLQGELSFKDLFTFIIYTGFIGGSVGGLGDMYAQIQKTVGASERILEILDEESEVKIVDINAPKTAVIPAPAKTNNELAIPKIQYKNVAFNYPSRPDMEVLKNISLSVKSGEKIALVGHSGAGKSTIVQLLMRYYHLSKGEVLVDGKNINTFDITELRKNIAIVPQEVMLFGGTIYENIAYGNPEATEDLVIEAARKANALDFINSFPEGFKTIVGERGVKLSGGQRQRIAIARAILKDPAILVLDEATSALDSESERLVQDALDRLMQNRTTIIIAHRLATIRNVDTIYVLKDGKVAEKGTHDELVLIDEGIYANLVKLQFENAMIIE</sequence>
<dbReference type="EMBL" id="JAYFUL010000040">
    <property type="protein sequence ID" value="MEA5259930.1"/>
    <property type="molecule type" value="Genomic_DNA"/>
</dbReference>
<feature type="transmembrane region" description="Helical" evidence="7">
    <location>
        <begin position="291"/>
        <end position="309"/>
    </location>
</feature>
<dbReference type="InterPro" id="IPR011527">
    <property type="entry name" value="ABC1_TM_dom"/>
</dbReference>
<dbReference type="PROSITE" id="PS50929">
    <property type="entry name" value="ABC_TM1F"/>
    <property type="match status" value="1"/>
</dbReference>
<dbReference type="Gene3D" id="3.40.50.300">
    <property type="entry name" value="P-loop containing nucleotide triphosphate hydrolases"/>
    <property type="match status" value="1"/>
</dbReference>
<feature type="domain" description="ABC transmembrane type-1" evidence="9">
    <location>
        <begin position="43"/>
        <end position="350"/>
    </location>
</feature>
<feature type="transmembrane region" description="Helical" evidence="7">
    <location>
        <begin position="209"/>
        <end position="229"/>
    </location>
</feature>
<proteinExistence type="predicted"/>
<dbReference type="PROSITE" id="PS00211">
    <property type="entry name" value="ABC_TRANSPORTER_1"/>
    <property type="match status" value="1"/>
</dbReference>
<feature type="transmembrane region" description="Helical" evidence="7">
    <location>
        <begin position="186"/>
        <end position="203"/>
    </location>
</feature>
<dbReference type="InterPro" id="IPR017871">
    <property type="entry name" value="ABC_transporter-like_CS"/>
</dbReference>
<evidence type="ECO:0000256" key="4">
    <source>
        <dbReference type="ARBA" id="ARBA00022840"/>
    </source>
</evidence>
<name>A0ABU5QTA2_9BACT</name>
<keyword evidence="11" id="KW-1185">Reference proteome</keyword>
<dbReference type="InterPro" id="IPR027417">
    <property type="entry name" value="P-loop_NTPase"/>
</dbReference>
<dbReference type="InterPro" id="IPR003439">
    <property type="entry name" value="ABC_transporter-like_ATP-bd"/>
</dbReference>
<feature type="transmembrane region" description="Helical" evidence="7">
    <location>
        <begin position="40"/>
        <end position="63"/>
    </location>
</feature>
<dbReference type="SUPFAM" id="SSF52540">
    <property type="entry name" value="P-loop containing nucleoside triphosphate hydrolases"/>
    <property type="match status" value="1"/>
</dbReference>
<dbReference type="CDD" id="cd03249">
    <property type="entry name" value="ABC_MTABC3_MDL1_MDL2"/>
    <property type="match status" value="1"/>
</dbReference>
<evidence type="ECO:0000259" key="8">
    <source>
        <dbReference type="PROSITE" id="PS50893"/>
    </source>
</evidence>
<gene>
    <name evidence="10" type="ORF">VB264_19185</name>
</gene>
<feature type="transmembrane region" description="Helical" evidence="7">
    <location>
        <begin position="324"/>
        <end position="342"/>
    </location>
</feature>
<organism evidence="10 11">
    <name type="scientific">Arcicella aquatica</name>
    <dbReference type="NCBI Taxonomy" id="217141"/>
    <lineage>
        <taxon>Bacteria</taxon>
        <taxon>Pseudomonadati</taxon>
        <taxon>Bacteroidota</taxon>
        <taxon>Cytophagia</taxon>
        <taxon>Cytophagales</taxon>
        <taxon>Flectobacillaceae</taxon>
        <taxon>Arcicella</taxon>
    </lineage>
</organism>
<dbReference type="RefSeq" id="WP_323251983.1">
    <property type="nucleotide sequence ID" value="NZ_JAYFUL010000040.1"/>
</dbReference>
<evidence type="ECO:0000256" key="3">
    <source>
        <dbReference type="ARBA" id="ARBA00022741"/>
    </source>
</evidence>